<dbReference type="EMBL" id="CAQL01000431">
    <property type="protein sequence ID" value="CCQ55589.1"/>
    <property type="molecule type" value="Genomic_DNA"/>
</dbReference>
<reference evidence="3 4" key="1">
    <citation type="submission" date="2013-01" db="EMBL/GenBank/DDBJ databases">
        <authorList>
            <person name="Bench S."/>
        </authorList>
    </citation>
    <scope>NUCLEOTIDE SEQUENCE [LARGE SCALE GENOMIC DNA]</scope>
    <source>
        <strain evidence="3 4">WH 0005</strain>
    </source>
</reference>
<feature type="coiled-coil region" evidence="1">
    <location>
        <begin position="155"/>
        <end position="182"/>
    </location>
</feature>
<sequence length="182" mass="21200">MSHKENEIRKEPLLKINQSQESSDNKEEALINQSFLNPLNTSSETLDKQKALMSPLPLTPEFFPDVIEKQQEYTLTITPIAYRWLKANQTVRYEAKDNLIEYSQGRLTIRNGEGNYKMMAQSVSLDEQKNQQWECINLPQNSPGLTQKDVEKFTGSKMKDALRELEQKNNQLLQRRKGRRGR</sequence>
<feature type="compositionally biased region" description="Basic and acidic residues" evidence="2">
    <location>
        <begin position="1"/>
        <end position="13"/>
    </location>
</feature>
<dbReference type="Proteomes" id="UP000017981">
    <property type="component" value="Unassembled WGS sequence"/>
</dbReference>
<keyword evidence="1" id="KW-0175">Coiled coil</keyword>
<name>T2IRJ5_CROWT</name>
<dbReference type="AlphaFoldDB" id="T2IRJ5"/>
<evidence type="ECO:0000313" key="3">
    <source>
        <dbReference type="EMBL" id="CCQ55589.1"/>
    </source>
</evidence>
<organism evidence="3 4">
    <name type="scientific">Crocosphaera watsonii WH 0005</name>
    <dbReference type="NCBI Taxonomy" id="423472"/>
    <lineage>
        <taxon>Bacteria</taxon>
        <taxon>Bacillati</taxon>
        <taxon>Cyanobacteriota</taxon>
        <taxon>Cyanophyceae</taxon>
        <taxon>Oscillatoriophycideae</taxon>
        <taxon>Chroococcales</taxon>
        <taxon>Aphanothecaceae</taxon>
        <taxon>Crocosphaera</taxon>
    </lineage>
</organism>
<reference evidence="3 4" key="2">
    <citation type="submission" date="2013-09" db="EMBL/GenBank/DDBJ databases">
        <title>Whole genome comparison of six Crocosphaera watsonii strains with differing phenotypes.</title>
        <authorList>
            <person name="Bench S.R."/>
            <person name="Heller P."/>
            <person name="Frank I."/>
            <person name="Arciniega M."/>
            <person name="Shilova I.N."/>
            <person name="Zehr J.P."/>
        </authorList>
    </citation>
    <scope>NUCLEOTIDE SEQUENCE [LARGE SCALE GENOMIC DNA]</scope>
    <source>
        <strain evidence="3 4">WH 0005</strain>
    </source>
</reference>
<protein>
    <submittedName>
        <fullName evidence="3">Uncharacterized protein</fullName>
    </submittedName>
</protein>
<proteinExistence type="predicted"/>
<evidence type="ECO:0000256" key="1">
    <source>
        <dbReference type="SAM" id="Coils"/>
    </source>
</evidence>
<comment type="caution">
    <text evidence="3">The sequence shown here is derived from an EMBL/GenBank/DDBJ whole genome shotgun (WGS) entry which is preliminary data.</text>
</comment>
<gene>
    <name evidence="3" type="ORF">CWATWH0005_3952</name>
</gene>
<evidence type="ECO:0000256" key="2">
    <source>
        <dbReference type="SAM" id="MobiDB-lite"/>
    </source>
</evidence>
<accession>T2IRJ5</accession>
<feature type="region of interest" description="Disordered" evidence="2">
    <location>
        <begin position="1"/>
        <end position="28"/>
    </location>
</feature>
<evidence type="ECO:0000313" key="4">
    <source>
        <dbReference type="Proteomes" id="UP000017981"/>
    </source>
</evidence>